<organism evidence="2 3">
    <name type="scientific">Sphaerisporangium dianthi</name>
    <dbReference type="NCBI Taxonomy" id="1436120"/>
    <lineage>
        <taxon>Bacteria</taxon>
        <taxon>Bacillati</taxon>
        <taxon>Actinomycetota</taxon>
        <taxon>Actinomycetes</taxon>
        <taxon>Streptosporangiales</taxon>
        <taxon>Streptosporangiaceae</taxon>
        <taxon>Sphaerisporangium</taxon>
    </lineage>
</organism>
<dbReference type="InterPro" id="IPR035897">
    <property type="entry name" value="Toll_tir_struct_dom_sf"/>
</dbReference>
<evidence type="ECO:0000259" key="1">
    <source>
        <dbReference type="Pfam" id="PF13676"/>
    </source>
</evidence>
<gene>
    <name evidence="2" type="ORF">ACFO60_12275</name>
</gene>
<evidence type="ECO:0000313" key="3">
    <source>
        <dbReference type="Proteomes" id="UP001596004"/>
    </source>
</evidence>
<sequence>MFVPLRDRPYQLFISYAHEERKFVVALAAWLAQVADVRIWWDEDRLPVASSVSYSLPEAMGQARGIIIVVSRASVRSGWVREECAAAIGQRAADPAFRILAVKIDDVEIPKPLETTVYINMPESGLTAETAYRLLCALHTDATTVSPKDANDLYVSRTWRSSESGPADEICSAFAGSGYRLVGDSIDQQRADRATRVGSIIRSCGALLAIMPLRDARGRTSPYILEEVGIAQSLGLPYLLVADPGVVVPEGLTEDAMDGRVYRTDELANFSVLAQAVDAVREYYEPPRTPDYAFYAGSLSNPANEHVCGLIRAVTGMDCVMGQYLHEQQAQRAIIERISHARFVVADVSEDNRNALIEAGIARGANRPLILMAHGRPQPSRFMFRDLETNFYEDEVEMLGKLYRLVHPYRKRILNYELG</sequence>
<dbReference type="RefSeq" id="WP_380840169.1">
    <property type="nucleotide sequence ID" value="NZ_JBHSFP010000006.1"/>
</dbReference>
<keyword evidence="3" id="KW-1185">Reference proteome</keyword>
<comment type="caution">
    <text evidence="2">The sequence shown here is derived from an EMBL/GenBank/DDBJ whole genome shotgun (WGS) entry which is preliminary data.</text>
</comment>
<proteinExistence type="predicted"/>
<name>A0ABV9CGA4_9ACTN</name>
<protein>
    <submittedName>
        <fullName evidence="2">Toll/interleukin-1 receptor domain-containing protein</fullName>
    </submittedName>
</protein>
<dbReference type="InterPro" id="IPR000157">
    <property type="entry name" value="TIR_dom"/>
</dbReference>
<feature type="domain" description="TIR" evidence="1">
    <location>
        <begin position="13"/>
        <end position="126"/>
    </location>
</feature>
<accession>A0ABV9CGA4</accession>
<reference evidence="3" key="1">
    <citation type="journal article" date="2019" name="Int. J. Syst. Evol. Microbiol.">
        <title>The Global Catalogue of Microorganisms (GCM) 10K type strain sequencing project: providing services to taxonomists for standard genome sequencing and annotation.</title>
        <authorList>
            <consortium name="The Broad Institute Genomics Platform"/>
            <consortium name="The Broad Institute Genome Sequencing Center for Infectious Disease"/>
            <person name="Wu L."/>
            <person name="Ma J."/>
        </authorList>
    </citation>
    <scope>NUCLEOTIDE SEQUENCE [LARGE SCALE GENOMIC DNA]</scope>
    <source>
        <strain evidence="3">CGMCC 4.7132</strain>
    </source>
</reference>
<evidence type="ECO:0000313" key="2">
    <source>
        <dbReference type="EMBL" id="MFC4531544.1"/>
    </source>
</evidence>
<keyword evidence="2" id="KW-0675">Receptor</keyword>
<dbReference type="Proteomes" id="UP001596004">
    <property type="component" value="Unassembled WGS sequence"/>
</dbReference>
<dbReference type="EMBL" id="JBHSFP010000006">
    <property type="protein sequence ID" value="MFC4531544.1"/>
    <property type="molecule type" value="Genomic_DNA"/>
</dbReference>
<dbReference type="SUPFAM" id="SSF52200">
    <property type="entry name" value="Toll/Interleukin receptor TIR domain"/>
    <property type="match status" value="1"/>
</dbReference>
<dbReference type="Pfam" id="PF13676">
    <property type="entry name" value="TIR_2"/>
    <property type="match status" value="1"/>
</dbReference>
<dbReference type="Gene3D" id="3.40.50.10140">
    <property type="entry name" value="Toll/interleukin-1 receptor homology (TIR) domain"/>
    <property type="match status" value="1"/>
</dbReference>